<dbReference type="InterPro" id="IPR027417">
    <property type="entry name" value="P-loop_NTPase"/>
</dbReference>
<dbReference type="RefSeq" id="WP_193995499.1">
    <property type="nucleotide sequence ID" value="NZ_JADEXP010000297.1"/>
</dbReference>
<proteinExistence type="predicted"/>
<dbReference type="SMART" id="SM00320">
    <property type="entry name" value="WD40"/>
    <property type="match status" value="13"/>
</dbReference>
<keyword evidence="6" id="KW-1185">Reference proteome</keyword>
<feature type="repeat" description="WD" evidence="3">
    <location>
        <begin position="551"/>
        <end position="582"/>
    </location>
</feature>
<dbReference type="PROSITE" id="PS00678">
    <property type="entry name" value="WD_REPEATS_1"/>
    <property type="match status" value="2"/>
</dbReference>
<dbReference type="PROSITE" id="PS50294">
    <property type="entry name" value="WD_REPEATS_REGION"/>
    <property type="match status" value="7"/>
</dbReference>
<accession>A0A929F916</accession>
<name>A0A929F916_LEPEC</name>
<keyword evidence="2" id="KW-0677">Repeat</keyword>
<feature type="repeat" description="WD" evidence="3">
    <location>
        <begin position="675"/>
        <end position="709"/>
    </location>
</feature>
<organism evidence="5 6">
    <name type="scientific">Leptolyngbya cf. ectocarpi LEGE 11479</name>
    <dbReference type="NCBI Taxonomy" id="1828722"/>
    <lineage>
        <taxon>Bacteria</taxon>
        <taxon>Bacillati</taxon>
        <taxon>Cyanobacteriota</taxon>
        <taxon>Cyanophyceae</taxon>
        <taxon>Leptolyngbyales</taxon>
        <taxon>Leptolyngbyaceae</taxon>
        <taxon>Leptolyngbya group</taxon>
        <taxon>Leptolyngbya</taxon>
    </lineage>
</organism>
<dbReference type="InterPro" id="IPR019775">
    <property type="entry name" value="WD40_repeat_CS"/>
</dbReference>
<evidence type="ECO:0000256" key="3">
    <source>
        <dbReference type="PROSITE-ProRule" id="PRU00221"/>
    </source>
</evidence>
<dbReference type="PANTHER" id="PTHR22847">
    <property type="entry name" value="WD40 REPEAT PROTEIN"/>
    <property type="match status" value="1"/>
</dbReference>
<evidence type="ECO:0000313" key="5">
    <source>
        <dbReference type="EMBL" id="MBE9069605.1"/>
    </source>
</evidence>
<dbReference type="InterPro" id="IPR036322">
    <property type="entry name" value="WD40_repeat_dom_sf"/>
</dbReference>
<dbReference type="Pfam" id="PF14516">
    <property type="entry name" value="AAA_35"/>
    <property type="match status" value="1"/>
</dbReference>
<dbReference type="Gene3D" id="2.130.10.10">
    <property type="entry name" value="YVTN repeat-like/Quinoprotein amine dehydrogenase"/>
    <property type="match status" value="3"/>
</dbReference>
<dbReference type="PRINTS" id="PR00320">
    <property type="entry name" value="GPROTEINBRPT"/>
</dbReference>
<protein>
    <submittedName>
        <fullName evidence="5">AAA-like domain-containing protein</fullName>
    </submittedName>
</protein>
<sequence length="1158" mass="127906">MGNYYQVGGSLDYEAPTYIERQADSDLHRALLAGEFCYVFTSRQMGKSSLMVRSWHQLQAEGHRCAVVDVTNIGSDHITPEQWYRGLMGTLALQLGLRKTIDIRHWWEENSHLSLTQILSQFIEILLAQSPGQRLFIFVDEVDSLLNLPFSVDDFFALIRFCYNRRTVEPAYQQLTFAIFGVAAPADLISDKQRTPFNIGRAIVLKGFSLAEAAPLTHGLELQTANAQAILQDVLNWTNGQSFLTQKVCQLLVNSSQTAVNDPLNIPPGMEKFWVESVVHDHIITHWESQDEPEHLRTIRDRLLYDDNRAGRLLGLYQRWLEGQPILTDDSRDQIDLLLSGLMVRHSGYLQIKNRIYENVFTLEWVQRQLTSLRPYSEMFNAWVTSQQIDESRLLRGQALHDAQAWARGKSLSDLDYRFLALGQEQEQIEVQRSLNLEKAEATKRTTRLQRILLGITSGALAVVSLLGAAAFLQYRRAIASEQMARLNEIQALISSAEGQFASHQELDALVDAIKAKRKLLSLDEPHPEIEAAATRALHQIVYWMNERNRLSGHVTSILAVAHSPDGELIATTSRDSIARLWARDGRPLHMFADAGDSYGVAFHPHRPLIATANLDGSLKLWNITDKALVQTIQAHTGPAWDVAFHSDGAEFLVSGGADQTVKVWNLDGTLLNTLSGHQSGVLRVAVNATKQLILSTGLDNIANVWTLDGQLLSTLPAAASGGSLWSGAVNPTGDTIAIGGDDRMVQLWQPDGTLMTTLAGHTKRVGSIDFSPDGTAIASAGLDRTIWMRGIDGFPWRVLQTAGDMRGISFPDNDAQTMVTIDSSNIAQLRQWESPLLQTIFLDDDVWDVAISPDGERLISGDSPIVHVWDRDRRIVANLDAEQNTLFGFDYSPDGQMIAAAGANGTVQLWSSTGELLQDLQGLDELQAWGVSFSPDNQYLAAIAEDGSIFVWTTDGELIQTLQGNKDLGLRVEFSPDGQHLAASSGSGALQIFQADGTLLHEIKGHDAAVFGLSVSPDGQFFASSSSDSTAKIWRWDGTLVRAFEGHTNAVFGVDFSADGQMLATASADNTVTLWSLEGEKIKTLYGHGPGFKDVKFSSTGELVTVAEDGMLARWNLEEVLALNELEYACDWIADYLRTNADVADSDRTLCKDLSEK</sequence>
<dbReference type="PANTHER" id="PTHR22847:SF637">
    <property type="entry name" value="WD REPEAT DOMAIN 5B"/>
    <property type="match status" value="1"/>
</dbReference>
<feature type="repeat" description="WD" evidence="3">
    <location>
        <begin position="633"/>
        <end position="668"/>
    </location>
</feature>
<feature type="repeat" description="WD" evidence="3">
    <location>
        <begin position="880"/>
        <end position="912"/>
    </location>
</feature>
<gene>
    <name evidence="5" type="ORF">IQ260_23450</name>
</gene>
<keyword evidence="4" id="KW-0812">Transmembrane</keyword>
<dbReference type="AlphaFoldDB" id="A0A929F916"/>
<evidence type="ECO:0000256" key="1">
    <source>
        <dbReference type="ARBA" id="ARBA00022574"/>
    </source>
</evidence>
<dbReference type="Gene3D" id="3.40.50.300">
    <property type="entry name" value="P-loop containing nucleotide triphosphate hydrolases"/>
    <property type="match status" value="1"/>
</dbReference>
<dbReference type="EMBL" id="JADEXP010000297">
    <property type="protein sequence ID" value="MBE9069605.1"/>
    <property type="molecule type" value="Genomic_DNA"/>
</dbReference>
<keyword evidence="4" id="KW-0472">Membrane</keyword>
<feature type="repeat" description="WD" evidence="3">
    <location>
        <begin position="591"/>
        <end position="632"/>
    </location>
</feature>
<keyword evidence="4" id="KW-1133">Transmembrane helix</keyword>
<dbReference type="SUPFAM" id="SSF50978">
    <property type="entry name" value="WD40 repeat-like"/>
    <property type="match status" value="2"/>
</dbReference>
<dbReference type="InterPro" id="IPR015943">
    <property type="entry name" value="WD40/YVTN_repeat-like_dom_sf"/>
</dbReference>
<dbReference type="PROSITE" id="PS50082">
    <property type="entry name" value="WD_REPEATS_2"/>
    <property type="match status" value="9"/>
</dbReference>
<evidence type="ECO:0000313" key="6">
    <source>
        <dbReference type="Proteomes" id="UP000615026"/>
    </source>
</evidence>
<feature type="transmembrane region" description="Helical" evidence="4">
    <location>
        <begin position="452"/>
        <end position="473"/>
    </location>
</feature>
<dbReference type="InterPro" id="IPR001680">
    <property type="entry name" value="WD40_rpt"/>
</dbReference>
<dbReference type="SUPFAM" id="SSF52540">
    <property type="entry name" value="P-loop containing nucleoside triphosphate hydrolases"/>
    <property type="match status" value="1"/>
</dbReference>
<feature type="repeat" description="WD" evidence="3">
    <location>
        <begin position="1004"/>
        <end position="1035"/>
    </location>
</feature>
<feature type="repeat" description="WD" evidence="3">
    <location>
        <begin position="1045"/>
        <end position="1086"/>
    </location>
</feature>
<comment type="caution">
    <text evidence="5">The sequence shown here is derived from an EMBL/GenBank/DDBJ whole genome shotgun (WGS) entry which is preliminary data.</text>
</comment>
<dbReference type="Pfam" id="PF00400">
    <property type="entry name" value="WD40"/>
    <property type="match status" value="12"/>
</dbReference>
<feature type="repeat" description="WD" evidence="3">
    <location>
        <begin position="932"/>
        <end position="953"/>
    </location>
</feature>
<dbReference type="Proteomes" id="UP000615026">
    <property type="component" value="Unassembled WGS sequence"/>
</dbReference>
<evidence type="ECO:0000256" key="2">
    <source>
        <dbReference type="ARBA" id="ARBA00022737"/>
    </source>
</evidence>
<reference evidence="5" key="1">
    <citation type="submission" date="2020-10" db="EMBL/GenBank/DDBJ databases">
        <authorList>
            <person name="Castelo-Branco R."/>
            <person name="Eusebio N."/>
            <person name="Adriana R."/>
            <person name="Vieira A."/>
            <person name="Brugerolle De Fraissinette N."/>
            <person name="Rezende De Castro R."/>
            <person name="Schneider M.P."/>
            <person name="Vasconcelos V."/>
            <person name="Leao P.N."/>
        </authorList>
    </citation>
    <scope>NUCLEOTIDE SEQUENCE</scope>
    <source>
        <strain evidence="5">LEGE 11479</strain>
    </source>
</reference>
<keyword evidence="1 3" id="KW-0853">WD repeat</keyword>
<dbReference type="InterPro" id="IPR020472">
    <property type="entry name" value="WD40_PAC1"/>
</dbReference>
<feature type="repeat" description="WD" evidence="3">
    <location>
        <begin position="759"/>
        <end position="787"/>
    </location>
</feature>
<dbReference type="CDD" id="cd00200">
    <property type="entry name" value="WD40"/>
    <property type="match status" value="2"/>
</dbReference>
<evidence type="ECO:0000256" key="4">
    <source>
        <dbReference type="SAM" id="Phobius"/>
    </source>
</evidence>